<accession>A0A1G7DJJ0</accession>
<organism evidence="2 3">
    <name type="scientific">Rhodococcus tukisamuensis</name>
    <dbReference type="NCBI Taxonomy" id="168276"/>
    <lineage>
        <taxon>Bacteria</taxon>
        <taxon>Bacillati</taxon>
        <taxon>Actinomycetota</taxon>
        <taxon>Actinomycetes</taxon>
        <taxon>Mycobacteriales</taxon>
        <taxon>Nocardiaceae</taxon>
        <taxon>Rhodococcus</taxon>
    </lineage>
</organism>
<evidence type="ECO:0000313" key="3">
    <source>
        <dbReference type="Proteomes" id="UP000199417"/>
    </source>
</evidence>
<dbReference type="AlphaFoldDB" id="A0A1G7DJJ0"/>
<name>A0A1G7DJJ0_9NOCA</name>
<sequence length="116" mass="11990">MKEGSVASMKTDNGSKASRAKSEGTTDTGKGGAPKTAAGKPEPALAVGDKVLTSADPGPSGKASKDEPGVIVDDFAATLVEGADYGRDWALARRWAIQLDNGRLVFRSTDELRRAG</sequence>
<dbReference type="EMBL" id="FNAB01000019">
    <property type="protein sequence ID" value="SDE51246.1"/>
    <property type="molecule type" value="Genomic_DNA"/>
</dbReference>
<evidence type="ECO:0000313" key="2">
    <source>
        <dbReference type="EMBL" id="SDE51246.1"/>
    </source>
</evidence>
<dbReference type="Proteomes" id="UP000199417">
    <property type="component" value="Unassembled WGS sequence"/>
</dbReference>
<feature type="compositionally biased region" description="Low complexity" evidence="1">
    <location>
        <begin position="25"/>
        <end position="44"/>
    </location>
</feature>
<reference evidence="2 3" key="1">
    <citation type="submission" date="2016-10" db="EMBL/GenBank/DDBJ databases">
        <authorList>
            <person name="de Groot N.N."/>
        </authorList>
    </citation>
    <scope>NUCLEOTIDE SEQUENCE [LARGE SCALE GENOMIC DNA]</scope>
    <source>
        <strain evidence="2 3">JCM 11308</strain>
    </source>
</reference>
<evidence type="ECO:0000256" key="1">
    <source>
        <dbReference type="SAM" id="MobiDB-lite"/>
    </source>
</evidence>
<proteinExistence type="predicted"/>
<protein>
    <submittedName>
        <fullName evidence="2">Uncharacterized protein</fullName>
    </submittedName>
</protein>
<gene>
    <name evidence="2" type="ORF">SAMN05444580_11963</name>
</gene>
<feature type="region of interest" description="Disordered" evidence="1">
    <location>
        <begin position="1"/>
        <end position="68"/>
    </location>
</feature>
<keyword evidence="3" id="KW-1185">Reference proteome</keyword>